<dbReference type="EMBL" id="KZ824988">
    <property type="protein sequence ID" value="RAH65875.1"/>
    <property type="molecule type" value="Genomic_DNA"/>
</dbReference>
<proteinExistence type="predicted"/>
<keyword evidence="2" id="KW-1185">Reference proteome</keyword>
<protein>
    <submittedName>
        <fullName evidence="1">Uncharacterized protein</fullName>
    </submittedName>
</protein>
<gene>
    <name evidence="1" type="ORF">BO66DRAFT_460792</name>
</gene>
<evidence type="ECO:0000313" key="1">
    <source>
        <dbReference type="EMBL" id="RAH65875.1"/>
    </source>
</evidence>
<reference evidence="1" key="1">
    <citation type="submission" date="2018-02" db="EMBL/GenBank/DDBJ databases">
        <title>The genomes of Aspergillus section Nigri reveals drivers in fungal speciation.</title>
        <authorList>
            <consortium name="DOE Joint Genome Institute"/>
            <person name="Vesth T.C."/>
            <person name="Nybo J."/>
            <person name="Theobald S."/>
            <person name="Brandl J."/>
            <person name="Frisvad J.C."/>
            <person name="Nielsen K.F."/>
            <person name="Lyhne E.K."/>
            <person name="Kogle M.E."/>
            <person name="Kuo A."/>
            <person name="Riley R."/>
            <person name="Clum A."/>
            <person name="Nolan M."/>
            <person name="Lipzen A."/>
            <person name="Salamov A."/>
            <person name="Henrissat B."/>
            <person name="Wiebenga A."/>
            <person name="De vries R.P."/>
            <person name="Grigoriev I.V."/>
            <person name="Mortensen U.H."/>
            <person name="Andersen M.R."/>
            <person name="Baker S.E."/>
        </authorList>
    </citation>
    <scope>NUCLEOTIDE SEQUENCE</scope>
    <source>
        <strain evidence="1">CBS 121060</strain>
    </source>
</reference>
<sequence length="386" mass="42112">MFVQTNDLAGQEKQNTLKSERWVVQKLGGTSLGHFATNIAKDIIRPGAQEHRVAVVCSAISRSTKENGTTNRLFLACSELQTDGASFSRFIDGMQLEHVQAAMRDIQSLSIREELIKRIRYECASVIKTLNAAYFLGEVGPACVGRVVSAGERLSCHYLVAILQDIGLQASFVDVSNLNLALSSPIDWNDEAFVGRVATEVSEKILSVSGIPIITGYFELQPAGALLAHVGRGYTDLCAALVATGLEATQLQIWKEFDGVFTADPHHVPDATLLSHLTLSELKGLTSYGSQVVHTAAVDVARDQNLMLSVRNVSKPLNPGTLVTQGVGDPETQFMAITIKRYIATLNLRNLQHYSGFGNPSEVSFEWGNSYNKRIWTLNGCLSSRK</sequence>
<dbReference type="Proteomes" id="UP000249661">
    <property type="component" value="Unassembled WGS sequence"/>
</dbReference>
<accession>A0ACD1GX04</accession>
<name>A0ACD1GX04_9EURO</name>
<organism evidence="1 2">
    <name type="scientific">Aspergillus aculeatinus CBS 121060</name>
    <dbReference type="NCBI Taxonomy" id="1448322"/>
    <lineage>
        <taxon>Eukaryota</taxon>
        <taxon>Fungi</taxon>
        <taxon>Dikarya</taxon>
        <taxon>Ascomycota</taxon>
        <taxon>Pezizomycotina</taxon>
        <taxon>Eurotiomycetes</taxon>
        <taxon>Eurotiomycetidae</taxon>
        <taxon>Eurotiales</taxon>
        <taxon>Aspergillaceae</taxon>
        <taxon>Aspergillus</taxon>
        <taxon>Aspergillus subgen. Circumdati</taxon>
    </lineage>
</organism>
<evidence type="ECO:0000313" key="2">
    <source>
        <dbReference type="Proteomes" id="UP000249661"/>
    </source>
</evidence>